<proteinExistence type="predicted"/>
<name>A0ABP7NF77_9GAMM</name>
<organism evidence="2 3">
    <name type="scientific">Litoribacillus peritrichatus</name>
    <dbReference type="NCBI Taxonomy" id="718191"/>
    <lineage>
        <taxon>Bacteria</taxon>
        <taxon>Pseudomonadati</taxon>
        <taxon>Pseudomonadota</taxon>
        <taxon>Gammaproteobacteria</taxon>
        <taxon>Oceanospirillales</taxon>
        <taxon>Oceanospirillaceae</taxon>
        <taxon>Litoribacillus</taxon>
    </lineage>
</organism>
<evidence type="ECO:0000313" key="2">
    <source>
        <dbReference type="EMBL" id="GAA3943877.1"/>
    </source>
</evidence>
<protein>
    <submittedName>
        <fullName evidence="2">Uncharacterized protein</fullName>
    </submittedName>
</protein>
<keyword evidence="3" id="KW-1185">Reference proteome</keyword>
<reference evidence="3" key="1">
    <citation type="journal article" date="2019" name="Int. J. Syst. Evol. Microbiol.">
        <title>The Global Catalogue of Microorganisms (GCM) 10K type strain sequencing project: providing services to taxonomists for standard genome sequencing and annotation.</title>
        <authorList>
            <consortium name="The Broad Institute Genomics Platform"/>
            <consortium name="The Broad Institute Genome Sequencing Center for Infectious Disease"/>
            <person name="Wu L."/>
            <person name="Ma J."/>
        </authorList>
    </citation>
    <scope>NUCLEOTIDE SEQUENCE [LARGE SCALE GENOMIC DNA]</scope>
    <source>
        <strain evidence="3">JCM 17551</strain>
    </source>
</reference>
<feature type="region of interest" description="Disordered" evidence="1">
    <location>
        <begin position="117"/>
        <end position="164"/>
    </location>
</feature>
<sequence>MNIPGQKGFKVTDLMGNHYLFCHSYDAGIEVVPTHLTFVEDAYYGRTFLQELCELGSLEGALRDLYLYARSHAHHLHQKSDWDVLIQLTKMLETGELKVWLTRDILKEHAAALRSKDVPMASGAATSNTPAKPVIRRRQAEESTSERETSASVHESDMSAVDAASKAVQPANLAEAKVLLANRRKQIAATGYQPKYSDKELKQLAEHGDVGGERFQVRFMEMSYLIDRNTPDDPLSGKLGMVMKGESGEGAKYWSTSFDQLEDADSDPKLISEKLGLEYDSGTSYCLVIVDTQKAAPLTGVKSVSATFNNVSEFANTELPKQFSKDFTNRVMTPKFQEFYSEHYSAAVNSGDLPHQWSRDTDAFQNYLQTTDLPLEDQELLITRMEMHDRIGNNQDYLGTGLTKELNSESPNSCGVVETLNFERKTVNLKALHEAGAITIIKDLEIV</sequence>
<dbReference type="RefSeq" id="WP_344800881.1">
    <property type="nucleotide sequence ID" value="NZ_BAABBN010000017.1"/>
</dbReference>
<dbReference type="Proteomes" id="UP001501565">
    <property type="component" value="Unassembled WGS sequence"/>
</dbReference>
<comment type="caution">
    <text evidence="2">The sequence shown here is derived from an EMBL/GenBank/DDBJ whole genome shotgun (WGS) entry which is preliminary data.</text>
</comment>
<feature type="compositionally biased region" description="Basic and acidic residues" evidence="1">
    <location>
        <begin position="138"/>
        <end position="157"/>
    </location>
</feature>
<gene>
    <name evidence="2" type="ORF">GCM10022277_44560</name>
</gene>
<dbReference type="EMBL" id="BAABBN010000017">
    <property type="protein sequence ID" value="GAA3943877.1"/>
    <property type="molecule type" value="Genomic_DNA"/>
</dbReference>
<evidence type="ECO:0000256" key="1">
    <source>
        <dbReference type="SAM" id="MobiDB-lite"/>
    </source>
</evidence>
<evidence type="ECO:0000313" key="3">
    <source>
        <dbReference type="Proteomes" id="UP001501565"/>
    </source>
</evidence>
<accession>A0ABP7NF77</accession>